<accession>A0A2G5T4F5</accession>
<name>A0A2G5T4F5_9PELO</name>
<keyword evidence="3" id="KW-1185">Reference proteome</keyword>
<feature type="region of interest" description="Disordered" evidence="1">
    <location>
        <begin position="1"/>
        <end position="104"/>
    </location>
</feature>
<dbReference type="Proteomes" id="UP000230233">
    <property type="component" value="Chromosome X"/>
</dbReference>
<reference evidence="3" key="1">
    <citation type="submission" date="2017-10" db="EMBL/GenBank/DDBJ databases">
        <title>Rapid genome shrinkage in a self-fertile nematode reveals novel sperm competition proteins.</title>
        <authorList>
            <person name="Yin D."/>
            <person name="Schwarz E.M."/>
            <person name="Thomas C.G."/>
            <person name="Felde R.L."/>
            <person name="Korf I.F."/>
            <person name="Cutter A.D."/>
            <person name="Schartner C.M."/>
            <person name="Ralston E.J."/>
            <person name="Meyer B.J."/>
            <person name="Haag E.S."/>
        </authorList>
    </citation>
    <scope>NUCLEOTIDE SEQUENCE [LARGE SCALE GENOMIC DNA]</scope>
    <source>
        <strain evidence="3">JU1422</strain>
    </source>
</reference>
<feature type="compositionally biased region" description="Basic and acidic residues" evidence="1">
    <location>
        <begin position="47"/>
        <end position="62"/>
    </location>
</feature>
<organism evidence="2 3">
    <name type="scientific">Caenorhabditis nigoni</name>
    <dbReference type="NCBI Taxonomy" id="1611254"/>
    <lineage>
        <taxon>Eukaryota</taxon>
        <taxon>Metazoa</taxon>
        <taxon>Ecdysozoa</taxon>
        <taxon>Nematoda</taxon>
        <taxon>Chromadorea</taxon>
        <taxon>Rhabditida</taxon>
        <taxon>Rhabditina</taxon>
        <taxon>Rhabditomorpha</taxon>
        <taxon>Rhabditoidea</taxon>
        <taxon>Rhabditidae</taxon>
        <taxon>Peloderinae</taxon>
        <taxon>Caenorhabditis</taxon>
    </lineage>
</organism>
<comment type="caution">
    <text evidence="2">The sequence shown here is derived from an EMBL/GenBank/DDBJ whole genome shotgun (WGS) entry which is preliminary data.</text>
</comment>
<feature type="compositionally biased region" description="Polar residues" evidence="1">
    <location>
        <begin position="8"/>
        <end position="28"/>
    </location>
</feature>
<sequence>MQERASAHSKSLNRLCDTLNQKHLQYRSQHSHNDKTPLSEQSAENEDNAKENAEPVPSEKTRQHVVPAPSTSTAGPKQQTHPRSHSEVEEKVTDNLQENESTID</sequence>
<feature type="compositionally biased region" description="Polar residues" evidence="1">
    <location>
        <begin position="69"/>
        <end position="81"/>
    </location>
</feature>
<feature type="compositionally biased region" description="Polar residues" evidence="1">
    <location>
        <begin position="94"/>
        <end position="104"/>
    </location>
</feature>
<feature type="compositionally biased region" description="Basic and acidic residues" evidence="1">
    <location>
        <begin position="84"/>
        <end position="93"/>
    </location>
</feature>
<protein>
    <submittedName>
        <fullName evidence="2">Uncharacterized protein</fullName>
    </submittedName>
</protein>
<evidence type="ECO:0000313" key="3">
    <source>
        <dbReference type="Proteomes" id="UP000230233"/>
    </source>
</evidence>
<dbReference type="AlphaFoldDB" id="A0A2G5T4F5"/>
<evidence type="ECO:0000256" key="1">
    <source>
        <dbReference type="SAM" id="MobiDB-lite"/>
    </source>
</evidence>
<proteinExistence type="predicted"/>
<evidence type="ECO:0000313" key="2">
    <source>
        <dbReference type="EMBL" id="PIC22130.1"/>
    </source>
</evidence>
<gene>
    <name evidence="2" type="primary">Cnig_chr_X.g26708</name>
    <name evidence="2" type="ORF">B9Z55_026708</name>
</gene>
<dbReference type="EMBL" id="PDUG01000006">
    <property type="protein sequence ID" value="PIC22130.1"/>
    <property type="molecule type" value="Genomic_DNA"/>
</dbReference>